<dbReference type="Pfam" id="PF25872">
    <property type="entry name" value="HTH_77"/>
    <property type="match status" value="1"/>
</dbReference>
<evidence type="ECO:0000259" key="3">
    <source>
        <dbReference type="PROSITE" id="PS51755"/>
    </source>
</evidence>
<dbReference type="Gene3D" id="1.10.10.10">
    <property type="entry name" value="Winged helix-like DNA-binding domain superfamily/Winged helix DNA-binding domain"/>
    <property type="match status" value="1"/>
</dbReference>
<gene>
    <name evidence="4" type="ORF">GJ699_14550</name>
</gene>
<dbReference type="SUPFAM" id="SSF48452">
    <property type="entry name" value="TPR-like"/>
    <property type="match status" value="1"/>
</dbReference>
<dbReference type="SMART" id="SM00862">
    <property type="entry name" value="Trans_reg_C"/>
    <property type="match status" value="1"/>
</dbReference>
<dbReference type="InterPro" id="IPR016032">
    <property type="entry name" value="Sig_transdc_resp-reg_C-effctor"/>
</dbReference>
<dbReference type="InterPro" id="IPR036388">
    <property type="entry name" value="WH-like_DNA-bd_sf"/>
</dbReference>
<dbReference type="PRINTS" id="PR00364">
    <property type="entry name" value="DISEASERSIST"/>
</dbReference>
<evidence type="ECO:0000256" key="2">
    <source>
        <dbReference type="PROSITE-ProRule" id="PRU01091"/>
    </source>
</evidence>
<dbReference type="EMBL" id="WKJK01000007">
    <property type="protein sequence ID" value="MRW91213.1"/>
    <property type="molecule type" value="Genomic_DNA"/>
</dbReference>
<accession>A0A6I2KZZ9</accession>
<dbReference type="Proteomes" id="UP000433309">
    <property type="component" value="Unassembled WGS sequence"/>
</dbReference>
<dbReference type="Gene3D" id="3.40.50.300">
    <property type="entry name" value="P-loop containing nucleotide triphosphate hydrolases"/>
    <property type="match status" value="1"/>
</dbReference>
<dbReference type="Pfam" id="PF00486">
    <property type="entry name" value="Trans_reg_C"/>
    <property type="match status" value="1"/>
</dbReference>
<dbReference type="SUPFAM" id="SSF52540">
    <property type="entry name" value="P-loop containing nucleoside triphosphate hydrolases"/>
    <property type="match status" value="1"/>
</dbReference>
<keyword evidence="5" id="KW-1185">Reference proteome</keyword>
<dbReference type="InterPro" id="IPR001867">
    <property type="entry name" value="OmpR/PhoB-type_DNA-bd"/>
</dbReference>
<dbReference type="InterPro" id="IPR058852">
    <property type="entry name" value="HTH_77"/>
</dbReference>
<sequence length="792" mass="86828">MAVMDSLRDDRSVAFGRYQLFPELRVLLRDGEKIDLGPRAFDVLRMLVEANGKVVGKDELIATVWGGVIVEENNLQAQMSAIRRALGADRDMIATEFGRGYSLSVSRNAPAPVAASPAFPHPLTPLVGRAAELDDVLRLIAEQRFVTLAGPGGIGKTRLAIEAGHHLRGTFADGVYMAEMAKIAESDLVRPAIEQCLQLPYVQLRDKHLLLVIDNGEHLADAVAEVVETLLNHGPGLRILVTAQEPLDGAGEHVYRLAPLAVPPADTHTAEQALTHAAVRLFVERVAAGLHQFALDDAAAATVSAICRQLDGLPLALELAAARVPVLGIQGVLAGLTDRFKLLTAGRRTALPRQRTLRAAVDWSHNLLDEEERKLFRRLSAFAAEFTADAAHHVGAPEQESWHTIDLLSALVSKSLLQSELGGATPRYRFLETIRFYAMEKLADSGEVALTAQRHAAFFAQVAQRASGDWTELPTQVWRRTYQADIDDIRSALDWAFAPDGDEQTGIDILTHAAPFWNQLSLHGECQRRLTLILNGSVSIQARQEMMLQASYGTSLAWARGPVAETGKAWTRALDLAHQLDDLETRLRAHYGLWLYALRCDRYQESLSQARQLTALARQIGDEDTVITGERLAGVSLYFLGDCAEARRLIEMSLRWYERGRSAQTFLFGMDQYAAAQTYIARVLWFEGFTGDALEAAIAAVARARAIDHACSLCCALAEGWCLVHALNGDDEAVAQASATLIRTADQHGLGFWRSYGEMFERWLEARRHDPLAAAALLDRLAHSGAPPGLNG</sequence>
<dbReference type="CDD" id="cd00383">
    <property type="entry name" value="trans_reg_C"/>
    <property type="match status" value="1"/>
</dbReference>
<dbReference type="InterPro" id="IPR011990">
    <property type="entry name" value="TPR-like_helical_dom_sf"/>
</dbReference>
<evidence type="ECO:0000256" key="1">
    <source>
        <dbReference type="ARBA" id="ARBA00023125"/>
    </source>
</evidence>
<proteinExistence type="predicted"/>
<reference evidence="4 5" key="1">
    <citation type="submission" date="2019-11" db="EMBL/GenBank/DDBJ databases">
        <title>Novel species isolated from a subtropical stream in China.</title>
        <authorList>
            <person name="Lu H."/>
        </authorList>
    </citation>
    <scope>NUCLEOTIDE SEQUENCE [LARGE SCALE GENOMIC DNA]</scope>
    <source>
        <strain evidence="4 5">FT80W</strain>
    </source>
</reference>
<dbReference type="SUPFAM" id="SSF46894">
    <property type="entry name" value="C-terminal effector domain of the bipartite response regulators"/>
    <property type="match status" value="1"/>
</dbReference>
<dbReference type="GO" id="GO:0003677">
    <property type="term" value="F:DNA binding"/>
    <property type="evidence" value="ECO:0007669"/>
    <property type="project" value="UniProtKB-UniRule"/>
</dbReference>
<dbReference type="PANTHER" id="PTHR47691:SF3">
    <property type="entry name" value="HTH-TYPE TRANSCRIPTIONAL REGULATOR RV0890C-RELATED"/>
    <property type="match status" value="1"/>
</dbReference>
<dbReference type="GO" id="GO:0000160">
    <property type="term" value="P:phosphorelay signal transduction system"/>
    <property type="evidence" value="ECO:0007669"/>
    <property type="project" value="InterPro"/>
</dbReference>
<feature type="domain" description="OmpR/PhoB-type" evidence="3">
    <location>
        <begin position="10"/>
        <end position="105"/>
    </location>
</feature>
<dbReference type="GO" id="GO:0006355">
    <property type="term" value="P:regulation of DNA-templated transcription"/>
    <property type="evidence" value="ECO:0007669"/>
    <property type="project" value="InterPro"/>
</dbReference>
<dbReference type="AlphaFoldDB" id="A0A6I2KZZ9"/>
<name>A0A6I2KZZ9_9BURK</name>
<evidence type="ECO:0000313" key="4">
    <source>
        <dbReference type="EMBL" id="MRW91213.1"/>
    </source>
</evidence>
<dbReference type="PROSITE" id="PS51755">
    <property type="entry name" value="OMPR_PHOB"/>
    <property type="match status" value="1"/>
</dbReference>
<keyword evidence="1 2" id="KW-0238">DNA-binding</keyword>
<protein>
    <recommendedName>
        <fullName evidence="3">OmpR/PhoB-type domain-containing protein</fullName>
    </recommendedName>
</protein>
<feature type="DNA-binding region" description="OmpR/PhoB-type" evidence="2">
    <location>
        <begin position="10"/>
        <end position="105"/>
    </location>
</feature>
<dbReference type="PANTHER" id="PTHR47691">
    <property type="entry name" value="REGULATOR-RELATED"/>
    <property type="match status" value="1"/>
</dbReference>
<evidence type="ECO:0000313" key="5">
    <source>
        <dbReference type="Proteomes" id="UP000433309"/>
    </source>
</evidence>
<organism evidence="4 5">
    <name type="scientific">Duganella guangzhouensis</name>
    <dbReference type="NCBI Taxonomy" id="2666084"/>
    <lineage>
        <taxon>Bacteria</taxon>
        <taxon>Pseudomonadati</taxon>
        <taxon>Pseudomonadota</taxon>
        <taxon>Betaproteobacteria</taxon>
        <taxon>Burkholderiales</taxon>
        <taxon>Oxalobacteraceae</taxon>
        <taxon>Telluria group</taxon>
        <taxon>Duganella</taxon>
    </lineage>
</organism>
<dbReference type="InterPro" id="IPR027417">
    <property type="entry name" value="P-loop_NTPase"/>
</dbReference>
<comment type="caution">
    <text evidence="4">The sequence shown here is derived from an EMBL/GenBank/DDBJ whole genome shotgun (WGS) entry which is preliminary data.</text>
</comment>